<dbReference type="GO" id="GO:0016787">
    <property type="term" value="F:hydrolase activity"/>
    <property type="evidence" value="ECO:0007669"/>
    <property type="project" value="UniProtKB-KW"/>
</dbReference>
<dbReference type="EMBL" id="BAAAHB010000001">
    <property type="protein sequence ID" value="GAA0443558.1"/>
    <property type="molecule type" value="Genomic_DNA"/>
</dbReference>
<protein>
    <submittedName>
        <fullName evidence="1">Alpha/beta fold hydrolase</fullName>
    </submittedName>
</protein>
<evidence type="ECO:0000313" key="1">
    <source>
        <dbReference type="EMBL" id="GAA0443558.1"/>
    </source>
</evidence>
<sequence>MAPAAAAGTAATGTVSRGWNNFSCKPSPAHPRPVVLIHGSFANSVDDFLFLAPYLVNRGYCVFSLDHGQLPGVPFFHGLGPVEQSSAQLSTYVDRVREATGAPKVDLVGHSQGGGVVPRYYLNFLDGAGKVNSLTGLVPSNHGTTVLGMTKLTDAIPGARQAVHGLTPGVADQLVGSEFIKKLNSRPDTVPGVSYTVVATKYDEIVTPYQTQYLSGPNVRNILLQDRCPLDLSDHFATGLIDRVAFKEVVNTLDPAHATPATCADMVS</sequence>
<dbReference type="InterPro" id="IPR002918">
    <property type="entry name" value="Lipase_EstA/Esterase_EstB"/>
</dbReference>
<dbReference type="Gene3D" id="3.40.50.1820">
    <property type="entry name" value="alpha/beta hydrolase"/>
    <property type="match status" value="1"/>
</dbReference>
<organism evidence="1 2">
    <name type="scientific">Streptomyces stramineus</name>
    <dbReference type="NCBI Taxonomy" id="173861"/>
    <lineage>
        <taxon>Bacteria</taxon>
        <taxon>Bacillati</taxon>
        <taxon>Actinomycetota</taxon>
        <taxon>Actinomycetes</taxon>
        <taxon>Kitasatosporales</taxon>
        <taxon>Streptomycetaceae</taxon>
        <taxon>Streptomyces</taxon>
    </lineage>
</organism>
<evidence type="ECO:0000313" key="2">
    <source>
        <dbReference type="Proteomes" id="UP001499895"/>
    </source>
</evidence>
<dbReference type="InterPro" id="IPR029058">
    <property type="entry name" value="AB_hydrolase_fold"/>
</dbReference>
<keyword evidence="2" id="KW-1185">Reference proteome</keyword>
<accession>A0ABP3J6M1</accession>
<dbReference type="Proteomes" id="UP001499895">
    <property type="component" value="Unassembled WGS sequence"/>
</dbReference>
<name>A0ABP3J6M1_9ACTN</name>
<dbReference type="Pfam" id="PF01674">
    <property type="entry name" value="Lipase_2"/>
    <property type="match status" value="1"/>
</dbReference>
<proteinExistence type="predicted"/>
<gene>
    <name evidence="1" type="ORF">GCM10009544_02990</name>
</gene>
<dbReference type="SUPFAM" id="SSF53474">
    <property type="entry name" value="alpha/beta-Hydrolases"/>
    <property type="match status" value="1"/>
</dbReference>
<dbReference type="PANTHER" id="PTHR32015:SF1">
    <property type="entry name" value="LIPASE"/>
    <property type="match status" value="1"/>
</dbReference>
<reference evidence="2" key="1">
    <citation type="journal article" date="2019" name="Int. J. Syst. Evol. Microbiol.">
        <title>The Global Catalogue of Microorganisms (GCM) 10K type strain sequencing project: providing services to taxonomists for standard genome sequencing and annotation.</title>
        <authorList>
            <consortium name="The Broad Institute Genomics Platform"/>
            <consortium name="The Broad Institute Genome Sequencing Center for Infectious Disease"/>
            <person name="Wu L."/>
            <person name="Ma J."/>
        </authorList>
    </citation>
    <scope>NUCLEOTIDE SEQUENCE [LARGE SCALE GENOMIC DNA]</scope>
    <source>
        <strain evidence="2">JCM 10649</strain>
    </source>
</reference>
<keyword evidence="1" id="KW-0378">Hydrolase</keyword>
<dbReference type="PANTHER" id="PTHR32015">
    <property type="entry name" value="FASTING INDUCED LIPASE"/>
    <property type="match status" value="1"/>
</dbReference>
<comment type="caution">
    <text evidence="1">The sequence shown here is derived from an EMBL/GenBank/DDBJ whole genome shotgun (WGS) entry which is preliminary data.</text>
</comment>